<name>A0ABV5SKZ6_9MICO</name>
<accession>A0ABV5SKZ6</accession>
<evidence type="ECO:0000256" key="3">
    <source>
        <dbReference type="ARBA" id="ARBA00022741"/>
    </source>
</evidence>
<reference evidence="7 8" key="1">
    <citation type="submission" date="2024-09" db="EMBL/GenBank/DDBJ databases">
        <authorList>
            <person name="Sun Q."/>
            <person name="Mori K."/>
        </authorList>
    </citation>
    <scope>NUCLEOTIDE SEQUENCE [LARGE SCALE GENOMIC DNA]</scope>
    <source>
        <strain evidence="7 8">JCM 14321</strain>
    </source>
</reference>
<comment type="caution">
    <text evidence="7">The sequence shown here is derived from an EMBL/GenBank/DDBJ whole genome shotgun (WGS) entry which is preliminary data.</text>
</comment>
<dbReference type="Proteomes" id="UP001589667">
    <property type="component" value="Unassembled WGS sequence"/>
</dbReference>
<evidence type="ECO:0000256" key="4">
    <source>
        <dbReference type="ARBA" id="ARBA00023134"/>
    </source>
</evidence>
<gene>
    <name evidence="7" type="primary">cofC</name>
    <name evidence="5" type="synonym">fbiD</name>
    <name evidence="7" type="ORF">ACFFQV_01735</name>
</gene>
<evidence type="ECO:0000313" key="8">
    <source>
        <dbReference type="Proteomes" id="UP001589667"/>
    </source>
</evidence>
<dbReference type="InterPro" id="IPR002835">
    <property type="entry name" value="CofC"/>
</dbReference>
<sequence>MTGGAAPGGWTLVVPVKAFSAAKTRLGPAVPAEARAALARAFALDTITAARAARGVERVIVITGEVDLGSPLPAGVELVREVGGAGGAADEGSRPGGLTAAIDEGIAAARADSLVSVAVLLGDLPSLRTSELEFALEAASRHPLAFIADADGTGTTLATASAGVTMRPAFGEQSASRHREAGFADLAGSAPFATLRRDVDTVEALEQALRLGVGAHTAEAVAALADGALPHTALGPTASPTHPTDPRRRSPA</sequence>
<dbReference type="GO" id="GO:0043814">
    <property type="term" value="F:phospholactate guanylyltransferase activity"/>
    <property type="evidence" value="ECO:0007669"/>
    <property type="project" value="UniProtKB-EC"/>
</dbReference>
<evidence type="ECO:0000256" key="5">
    <source>
        <dbReference type="HAMAP-Rule" id="MF_02114"/>
    </source>
</evidence>
<evidence type="ECO:0000256" key="2">
    <source>
        <dbReference type="ARBA" id="ARBA00022695"/>
    </source>
</evidence>
<keyword evidence="2 5" id="KW-0548">Nucleotidyltransferase</keyword>
<comment type="catalytic activity">
    <reaction evidence="5">
        <text>phosphoenolpyruvate + GTP + H(+) = enolpyruvoyl-2-diphospho-5'-guanosine + diphosphate</text>
        <dbReference type="Rhea" id="RHEA:30519"/>
        <dbReference type="ChEBI" id="CHEBI:15378"/>
        <dbReference type="ChEBI" id="CHEBI:33019"/>
        <dbReference type="ChEBI" id="CHEBI:37565"/>
        <dbReference type="ChEBI" id="CHEBI:58702"/>
        <dbReference type="ChEBI" id="CHEBI:143701"/>
        <dbReference type="EC" id="2.7.7.105"/>
    </reaction>
</comment>
<protein>
    <recommendedName>
        <fullName evidence="5">Phosphoenolpyruvate guanylyltransferase</fullName>
        <shortName evidence="5">PEP guanylyltransferase</shortName>
        <ecNumber evidence="5">2.7.7.105</ecNumber>
    </recommendedName>
</protein>
<dbReference type="EMBL" id="JBHMBL010000001">
    <property type="protein sequence ID" value="MFB9640999.1"/>
    <property type="molecule type" value="Genomic_DNA"/>
</dbReference>
<dbReference type="RefSeq" id="WP_170296149.1">
    <property type="nucleotide sequence ID" value="NZ_BAAANI010000008.1"/>
</dbReference>
<feature type="binding site" evidence="5">
    <location>
        <position position="171"/>
    </location>
    <ligand>
        <name>phosphoenolpyruvate</name>
        <dbReference type="ChEBI" id="CHEBI:58702"/>
    </ligand>
</feature>
<proteinExistence type="inferred from homology"/>
<dbReference type="InterPro" id="IPR029044">
    <property type="entry name" value="Nucleotide-diphossugar_trans"/>
</dbReference>
<comment type="function">
    <text evidence="5">Guanylyltransferase that catalyzes the activation of phosphoenolpyruvate (PEP) as enolpyruvoyl-2-diphospho-5'-guanosine, via the condensation of PEP with GTP. It is involved in the biosynthesis of coenzyme F420, a hydride carrier cofactor.</text>
</comment>
<dbReference type="PANTHER" id="PTHR40392:SF1">
    <property type="entry name" value="2-PHOSPHO-L-LACTATE GUANYLYLTRANSFERASE"/>
    <property type="match status" value="1"/>
</dbReference>
<keyword evidence="4 5" id="KW-0342">GTP-binding</keyword>
<organism evidence="7 8">
    <name type="scientific">Agromyces lapidis</name>
    <dbReference type="NCBI Taxonomy" id="279574"/>
    <lineage>
        <taxon>Bacteria</taxon>
        <taxon>Bacillati</taxon>
        <taxon>Actinomycetota</taxon>
        <taxon>Actinomycetes</taxon>
        <taxon>Micrococcales</taxon>
        <taxon>Microbacteriaceae</taxon>
        <taxon>Agromyces</taxon>
    </lineage>
</organism>
<evidence type="ECO:0000256" key="1">
    <source>
        <dbReference type="ARBA" id="ARBA00022679"/>
    </source>
</evidence>
<evidence type="ECO:0000313" key="7">
    <source>
        <dbReference type="EMBL" id="MFB9640999.1"/>
    </source>
</evidence>
<evidence type="ECO:0000256" key="6">
    <source>
        <dbReference type="SAM" id="MobiDB-lite"/>
    </source>
</evidence>
<comment type="similarity">
    <text evidence="5">Belongs to the CofC family.</text>
</comment>
<feature type="binding site" evidence="5">
    <location>
        <position position="155"/>
    </location>
    <ligand>
        <name>phosphoenolpyruvate</name>
        <dbReference type="ChEBI" id="CHEBI:58702"/>
    </ligand>
</feature>
<keyword evidence="8" id="KW-1185">Reference proteome</keyword>
<keyword evidence="3 5" id="KW-0547">Nucleotide-binding</keyword>
<dbReference type="SUPFAM" id="SSF53448">
    <property type="entry name" value="Nucleotide-diphospho-sugar transferases"/>
    <property type="match status" value="1"/>
</dbReference>
<feature type="region of interest" description="Disordered" evidence="6">
    <location>
        <begin position="231"/>
        <end position="252"/>
    </location>
</feature>
<dbReference type="HAMAP" id="MF_02114">
    <property type="entry name" value="CofC"/>
    <property type="match status" value="1"/>
</dbReference>
<dbReference type="PANTHER" id="PTHR40392">
    <property type="entry name" value="2-PHOSPHO-L-LACTATE GUANYLYLTRANSFERASE"/>
    <property type="match status" value="1"/>
</dbReference>
<dbReference type="NCBIfam" id="TIGR03552">
    <property type="entry name" value="F420_cofC"/>
    <property type="match status" value="1"/>
</dbReference>
<keyword evidence="1 5" id="KW-0808">Transferase</keyword>
<dbReference type="EC" id="2.7.7.105" evidence="5"/>
<dbReference type="Pfam" id="PF01983">
    <property type="entry name" value="CofC"/>
    <property type="match status" value="1"/>
</dbReference>
<dbReference type="Gene3D" id="3.90.550.10">
    <property type="entry name" value="Spore Coat Polysaccharide Biosynthesis Protein SpsA, Chain A"/>
    <property type="match status" value="1"/>
</dbReference>
<feature type="binding site" evidence="5">
    <location>
        <position position="174"/>
    </location>
    <ligand>
        <name>phosphoenolpyruvate</name>
        <dbReference type="ChEBI" id="CHEBI:58702"/>
    </ligand>
</feature>
<comment type="pathway">
    <text evidence="5">Cofactor biosynthesis; coenzyme F420 biosynthesis.</text>
</comment>